<accession>J3KXR3</accession>
<keyword evidence="2" id="KW-1185">Reference proteome</keyword>
<name>J3KXR3_ORYBR</name>
<proteinExistence type="predicted"/>
<evidence type="ECO:0000313" key="1">
    <source>
        <dbReference type="EnsemblPlants" id="OB01G17690.1"/>
    </source>
</evidence>
<reference evidence="1" key="2">
    <citation type="submission" date="2013-04" db="UniProtKB">
        <authorList>
            <consortium name="EnsemblPlants"/>
        </authorList>
    </citation>
    <scope>IDENTIFICATION</scope>
</reference>
<dbReference type="AlphaFoldDB" id="J3KXR3"/>
<dbReference type="Gramene" id="OB01G17690.1">
    <property type="protein sequence ID" value="OB01G17690.1"/>
    <property type="gene ID" value="OB01G17690"/>
</dbReference>
<organism evidence="1">
    <name type="scientific">Oryza brachyantha</name>
    <name type="common">malo sina</name>
    <dbReference type="NCBI Taxonomy" id="4533"/>
    <lineage>
        <taxon>Eukaryota</taxon>
        <taxon>Viridiplantae</taxon>
        <taxon>Streptophyta</taxon>
        <taxon>Embryophyta</taxon>
        <taxon>Tracheophyta</taxon>
        <taxon>Spermatophyta</taxon>
        <taxon>Magnoliopsida</taxon>
        <taxon>Liliopsida</taxon>
        <taxon>Poales</taxon>
        <taxon>Poaceae</taxon>
        <taxon>BOP clade</taxon>
        <taxon>Oryzoideae</taxon>
        <taxon>Oryzeae</taxon>
        <taxon>Oryzinae</taxon>
        <taxon>Oryza</taxon>
    </lineage>
</organism>
<sequence>MNITLSLGERRNGANVVGAVLCNDGSNDVGANKKVHLYNKFFKGLFIKISFSKKIKMSKLQEILPTRIEYWNFKVLKGSFERKLTSNMNFLIKCV</sequence>
<evidence type="ECO:0000313" key="2">
    <source>
        <dbReference type="Proteomes" id="UP000006038"/>
    </source>
</evidence>
<dbReference type="Proteomes" id="UP000006038">
    <property type="component" value="Chromosome 1"/>
</dbReference>
<dbReference type="HOGENOM" id="CLU_2376178_0_0_1"/>
<dbReference type="EnsemblPlants" id="OB01G17690.1">
    <property type="protein sequence ID" value="OB01G17690.1"/>
    <property type="gene ID" value="OB01G17690"/>
</dbReference>
<reference evidence="1" key="1">
    <citation type="journal article" date="2013" name="Nat. Commun.">
        <title>Whole-genome sequencing of Oryza brachyantha reveals mechanisms underlying Oryza genome evolution.</title>
        <authorList>
            <person name="Chen J."/>
            <person name="Huang Q."/>
            <person name="Gao D."/>
            <person name="Wang J."/>
            <person name="Lang Y."/>
            <person name="Liu T."/>
            <person name="Li B."/>
            <person name="Bai Z."/>
            <person name="Luis Goicoechea J."/>
            <person name="Liang C."/>
            <person name="Chen C."/>
            <person name="Zhang W."/>
            <person name="Sun S."/>
            <person name="Liao Y."/>
            <person name="Zhang X."/>
            <person name="Yang L."/>
            <person name="Song C."/>
            <person name="Wang M."/>
            <person name="Shi J."/>
            <person name="Liu G."/>
            <person name="Liu J."/>
            <person name="Zhou H."/>
            <person name="Zhou W."/>
            <person name="Yu Q."/>
            <person name="An N."/>
            <person name="Chen Y."/>
            <person name="Cai Q."/>
            <person name="Wang B."/>
            <person name="Liu B."/>
            <person name="Min J."/>
            <person name="Huang Y."/>
            <person name="Wu H."/>
            <person name="Li Z."/>
            <person name="Zhang Y."/>
            <person name="Yin Y."/>
            <person name="Song W."/>
            <person name="Jiang J."/>
            <person name="Jackson S.A."/>
            <person name="Wing R.A."/>
            <person name="Wang J."/>
            <person name="Chen M."/>
        </authorList>
    </citation>
    <scope>NUCLEOTIDE SEQUENCE [LARGE SCALE GENOMIC DNA]</scope>
    <source>
        <strain evidence="1">cv. IRGC 101232</strain>
    </source>
</reference>
<protein>
    <submittedName>
        <fullName evidence="1">Uncharacterized protein</fullName>
    </submittedName>
</protein>